<gene>
    <name evidence="2" type="primary">hprK</name>
    <name evidence="2" type="ORF">LAX5112_02910</name>
</gene>
<dbReference type="Gene3D" id="3.40.50.300">
    <property type="entry name" value="P-loop containing nucleotide triphosphate hydrolases"/>
    <property type="match status" value="1"/>
</dbReference>
<dbReference type="EC" id="2.7.11.-" evidence="2"/>
<keyword evidence="2" id="KW-0808">Transferase</keyword>
<feature type="domain" description="HPr kinase/phosphorylase C-terminal" evidence="1">
    <location>
        <begin position="4"/>
        <end position="128"/>
    </location>
</feature>
<dbReference type="Pfam" id="PF07475">
    <property type="entry name" value="Hpr_kinase_C"/>
    <property type="match status" value="1"/>
</dbReference>
<accession>A0A0M7AD75</accession>
<dbReference type="InterPro" id="IPR011104">
    <property type="entry name" value="Hpr_kin/Pase_C"/>
</dbReference>
<dbReference type="GO" id="GO:0005524">
    <property type="term" value="F:ATP binding"/>
    <property type="evidence" value="ECO:0007669"/>
    <property type="project" value="InterPro"/>
</dbReference>
<dbReference type="GO" id="GO:0006109">
    <property type="term" value="P:regulation of carbohydrate metabolic process"/>
    <property type="evidence" value="ECO:0007669"/>
    <property type="project" value="InterPro"/>
</dbReference>
<protein>
    <submittedName>
        <fullName evidence="2">HPr kinase/phosphorylase</fullName>
        <ecNumber evidence="2">2.7.11.-</ecNumber>
    </submittedName>
</protein>
<name>A0A0M7AD75_9HYPH</name>
<dbReference type="InterPro" id="IPR027417">
    <property type="entry name" value="P-loop_NTPase"/>
</dbReference>
<dbReference type="RefSeq" id="WP_055672415.1">
    <property type="nucleotide sequence ID" value="NZ_CXWD01000010.1"/>
</dbReference>
<dbReference type="SUPFAM" id="SSF53795">
    <property type="entry name" value="PEP carboxykinase-like"/>
    <property type="match status" value="1"/>
</dbReference>
<dbReference type="Proteomes" id="UP000053235">
    <property type="component" value="Unassembled WGS sequence"/>
</dbReference>
<evidence type="ECO:0000313" key="2">
    <source>
        <dbReference type="EMBL" id="CTQ71693.1"/>
    </source>
</evidence>
<keyword evidence="3" id="KW-1185">Reference proteome</keyword>
<evidence type="ECO:0000313" key="3">
    <source>
        <dbReference type="Proteomes" id="UP000053235"/>
    </source>
</evidence>
<evidence type="ECO:0000259" key="1">
    <source>
        <dbReference type="Pfam" id="PF07475"/>
    </source>
</evidence>
<keyword evidence="2" id="KW-0418">Kinase</keyword>
<dbReference type="OrthoDB" id="8326226at2"/>
<dbReference type="GO" id="GO:0000155">
    <property type="term" value="F:phosphorelay sensor kinase activity"/>
    <property type="evidence" value="ECO:0007669"/>
    <property type="project" value="InterPro"/>
</dbReference>
<dbReference type="STRING" id="388408.LAX5112_02910"/>
<proteinExistence type="predicted"/>
<organism evidence="2 3">
    <name type="scientific">Roseibium alexandrii</name>
    <dbReference type="NCBI Taxonomy" id="388408"/>
    <lineage>
        <taxon>Bacteria</taxon>
        <taxon>Pseudomonadati</taxon>
        <taxon>Pseudomonadota</taxon>
        <taxon>Alphaproteobacteria</taxon>
        <taxon>Hyphomicrobiales</taxon>
        <taxon>Stappiaceae</taxon>
        <taxon>Roseibium</taxon>
    </lineage>
</organism>
<dbReference type="EMBL" id="CXWD01000010">
    <property type="protein sequence ID" value="CTQ71693.1"/>
    <property type="molecule type" value="Genomic_DNA"/>
</dbReference>
<reference evidence="3" key="1">
    <citation type="submission" date="2015-07" db="EMBL/GenBank/DDBJ databases">
        <authorList>
            <person name="Rodrigo-Torres Lidia"/>
            <person name="Arahal R.David."/>
        </authorList>
    </citation>
    <scope>NUCLEOTIDE SEQUENCE [LARGE SCALE GENOMIC DNA]</scope>
    <source>
        <strain evidence="3">CECT 5112</strain>
    </source>
</reference>
<dbReference type="AlphaFoldDB" id="A0A0M7AD75"/>
<sequence>MTANNIHANCLVVGTKGLLIRGKSGSGKSSLSDTILEAARSRGHFGALVADDRVLLNGETGQLLAEPPKVLEGMMEVRGTGIVRARFLPHAQVHLIVDLCEKVAVERLPEEPYNKETVLGVVCPLLRCPEDDILSSVRLIRWAFRHLYSDSPDYF</sequence>